<gene>
    <name evidence="2" type="ORF">P3G67_32880</name>
</gene>
<name>A0ABT5ZVS6_9ACTN</name>
<evidence type="ECO:0000259" key="1">
    <source>
        <dbReference type="Pfam" id="PF19811"/>
    </source>
</evidence>
<dbReference type="Pfam" id="PF19811">
    <property type="entry name" value="DUF6294"/>
    <property type="match status" value="1"/>
</dbReference>
<evidence type="ECO:0000313" key="2">
    <source>
        <dbReference type="EMBL" id="MDF3293926.1"/>
    </source>
</evidence>
<protein>
    <submittedName>
        <fullName evidence="2">DUF6294 family protein</fullName>
    </submittedName>
</protein>
<reference evidence="2 3" key="1">
    <citation type="submission" date="2023-03" db="EMBL/GenBank/DDBJ databases">
        <title>Draft genome sequence of Streptomyces sp. RB6PN23 isolated from peat swamp forest in Thailand.</title>
        <authorList>
            <person name="Klaysubun C."/>
            <person name="Duangmal K."/>
        </authorList>
    </citation>
    <scope>NUCLEOTIDE SEQUENCE [LARGE SCALE GENOMIC DNA]</scope>
    <source>
        <strain evidence="2 3">RB6PN23</strain>
    </source>
</reference>
<dbReference type="EMBL" id="JARJBC010000031">
    <property type="protein sequence ID" value="MDF3293926.1"/>
    <property type="molecule type" value="Genomic_DNA"/>
</dbReference>
<sequence>MWKLLTPASPADQENDKVVAPVPQLGSSSRRFAVRLVATATNAQSYGGSLSMSVFRQVGRAVVTVVAVLATLLVFHTPASADTGSGNATHSGLSSDARPGVAATTYKWFSWGDLQVGDCHQTGGYLRLYSDGKLTFSARTWTDRTFSGDIWHARFQLKDSSGRSLFTTATYDSPVMWPSKPHDWTANGTFEPSVYNGIASVTQWASC</sequence>
<dbReference type="RefSeq" id="WP_276096762.1">
    <property type="nucleotide sequence ID" value="NZ_JARJBC010000031.1"/>
</dbReference>
<organism evidence="2 3">
    <name type="scientific">Streptomyces silvisoli</name>
    <dbReference type="NCBI Taxonomy" id="3034235"/>
    <lineage>
        <taxon>Bacteria</taxon>
        <taxon>Bacillati</taxon>
        <taxon>Actinomycetota</taxon>
        <taxon>Actinomycetes</taxon>
        <taxon>Kitasatosporales</taxon>
        <taxon>Streptomycetaceae</taxon>
        <taxon>Streptomyces</taxon>
    </lineage>
</organism>
<proteinExistence type="predicted"/>
<feature type="domain" description="DUF6294" evidence="1">
    <location>
        <begin position="126"/>
        <end position="207"/>
    </location>
</feature>
<dbReference type="Proteomes" id="UP001216579">
    <property type="component" value="Unassembled WGS sequence"/>
</dbReference>
<keyword evidence="3" id="KW-1185">Reference proteome</keyword>
<evidence type="ECO:0000313" key="3">
    <source>
        <dbReference type="Proteomes" id="UP001216579"/>
    </source>
</evidence>
<dbReference type="InterPro" id="IPR046261">
    <property type="entry name" value="DUF6294"/>
</dbReference>
<accession>A0ABT5ZVS6</accession>
<comment type="caution">
    <text evidence="2">The sequence shown here is derived from an EMBL/GenBank/DDBJ whole genome shotgun (WGS) entry which is preliminary data.</text>
</comment>